<keyword evidence="2" id="KW-1185">Reference proteome</keyword>
<evidence type="ECO:0000313" key="2">
    <source>
        <dbReference type="Proteomes" id="UP000789920"/>
    </source>
</evidence>
<reference evidence="1" key="1">
    <citation type="submission" date="2021-06" db="EMBL/GenBank/DDBJ databases">
        <authorList>
            <person name="Kallberg Y."/>
            <person name="Tangrot J."/>
            <person name="Rosling A."/>
        </authorList>
    </citation>
    <scope>NUCLEOTIDE SEQUENCE</scope>
    <source>
        <strain evidence="1">MA461A</strain>
    </source>
</reference>
<comment type="caution">
    <text evidence="1">The sequence shown here is derived from an EMBL/GenBank/DDBJ whole genome shotgun (WGS) entry which is preliminary data.</text>
</comment>
<name>A0ACA9SQR6_9GLOM</name>
<protein>
    <submittedName>
        <fullName evidence="1">32690_t:CDS:1</fullName>
    </submittedName>
</protein>
<dbReference type="Proteomes" id="UP000789920">
    <property type="component" value="Unassembled WGS sequence"/>
</dbReference>
<organism evidence="1 2">
    <name type="scientific">Racocetra persica</name>
    <dbReference type="NCBI Taxonomy" id="160502"/>
    <lineage>
        <taxon>Eukaryota</taxon>
        <taxon>Fungi</taxon>
        <taxon>Fungi incertae sedis</taxon>
        <taxon>Mucoromycota</taxon>
        <taxon>Glomeromycotina</taxon>
        <taxon>Glomeromycetes</taxon>
        <taxon>Diversisporales</taxon>
        <taxon>Gigasporaceae</taxon>
        <taxon>Racocetra</taxon>
    </lineage>
</organism>
<dbReference type="EMBL" id="CAJVQC010151887">
    <property type="protein sequence ID" value="CAG8846569.1"/>
    <property type="molecule type" value="Genomic_DNA"/>
</dbReference>
<feature type="non-terminal residue" evidence="1">
    <location>
        <position position="1"/>
    </location>
</feature>
<gene>
    <name evidence="1" type="ORF">RPERSI_LOCUS34208</name>
</gene>
<evidence type="ECO:0000313" key="1">
    <source>
        <dbReference type="EMBL" id="CAG8846569.1"/>
    </source>
</evidence>
<accession>A0ACA9SQR6</accession>
<proteinExistence type="predicted"/>
<sequence length="164" mass="19141">DVLNYDFITADNKQDKEKAKKLIDCLNLNFQDYVTISDIQFSLDATISAITIQFIEYNNTSPTYRIHLLIYMTENFIILEQLPSSMFEFALALIQSLKSHFSDTNLYNAMKIFEPRLLPYKECDLSNYGNTEIEILAEFYGNNKKTNDRKIILAVIDKQELKQK</sequence>